<keyword evidence="2 4" id="KW-0863">Zinc-finger</keyword>
<dbReference type="SUPFAM" id="SSF49599">
    <property type="entry name" value="TRAF domain-like"/>
    <property type="match status" value="1"/>
</dbReference>
<keyword evidence="5" id="KW-0175">Coiled coil</keyword>
<accession>A0A1E3Q639</accession>
<dbReference type="InterPro" id="IPR001841">
    <property type="entry name" value="Znf_RING"/>
</dbReference>
<dbReference type="PANTHER" id="PTHR10131:SF94">
    <property type="entry name" value="TNF RECEPTOR-ASSOCIATED FACTOR 4"/>
    <property type="match status" value="1"/>
</dbReference>
<evidence type="ECO:0000259" key="6">
    <source>
        <dbReference type="PROSITE" id="PS50089"/>
    </source>
</evidence>
<dbReference type="Gene3D" id="3.30.40.10">
    <property type="entry name" value="Zinc/RING finger domain, C3HC4 (zinc finger)"/>
    <property type="match status" value="2"/>
</dbReference>
<sequence length="399" mass="45207">MDERESSKTTSSYEADIRSLLYVSLNDNLVCPICCSAFVDPCYTKCGHTFCSVCLYKALAQSNKCPVDRGPLSDKDIYPPPKILSNMVNELLVYCPNTDKGCKIVIQRCLLRHHLRDKCHYALLECPSDQCTELIERRFIERDPAKCFHKPMTCPDCNGSVSEFEVDDHETMCAARSTKCPDCSQQFSMSEIRDHLDKCSESVVNCPSYRLGCRWSGRREKLDSHTTECTLTSLAPFLDKQEERIAILEAENKSLRAQVAVGGSNNMLDNDVFHIFTEHERFRSELERLSEQLGELEIRQSVMLTNQTVRMKEEIQNMKNAVNAIRHQMHFLMMERRTWALQSLATSSVLPPTANAVVSASTSLAGHGTSGGSSNVHEEVAQVRLMRRESEGYRQDVKL</sequence>
<dbReference type="InterPro" id="IPR001293">
    <property type="entry name" value="Znf_TRAF"/>
</dbReference>
<evidence type="ECO:0000256" key="4">
    <source>
        <dbReference type="PROSITE-ProRule" id="PRU00207"/>
    </source>
</evidence>
<evidence type="ECO:0000313" key="8">
    <source>
        <dbReference type="EMBL" id="ODQ73070.1"/>
    </source>
</evidence>
<reference evidence="8 9" key="1">
    <citation type="journal article" date="2016" name="Proc. Natl. Acad. Sci. U.S.A.">
        <title>Comparative genomics of biotechnologically important yeasts.</title>
        <authorList>
            <person name="Riley R."/>
            <person name="Haridas S."/>
            <person name="Wolfe K.H."/>
            <person name="Lopes M.R."/>
            <person name="Hittinger C.T."/>
            <person name="Goeker M."/>
            <person name="Salamov A.A."/>
            <person name="Wisecaver J.H."/>
            <person name="Long T.M."/>
            <person name="Calvey C.H."/>
            <person name="Aerts A.L."/>
            <person name="Barry K.W."/>
            <person name="Choi C."/>
            <person name="Clum A."/>
            <person name="Coughlan A.Y."/>
            <person name="Deshpande S."/>
            <person name="Douglass A.P."/>
            <person name="Hanson S.J."/>
            <person name="Klenk H.-P."/>
            <person name="LaButti K.M."/>
            <person name="Lapidus A."/>
            <person name="Lindquist E.A."/>
            <person name="Lipzen A.M."/>
            <person name="Meier-Kolthoff J.P."/>
            <person name="Ohm R.A."/>
            <person name="Otillar R.P."/>
            <person name="Pangilinan J.L."/>
            <person name="Peng Y."/>
            <person name="Rokas A."/>
            <person name="Rosa C.A."/>
            <person name="Scheuner C."/>
            <person name="Sibirny A.A."/>
            <person name="Slot J.C."/>
            <person name="Stielow J.B."/>
            <person name="Sun H."/>
            <person name="Kurtzman C.P."/>
            <person name="Blackwell M."/>
            <person name="Grigoriev I.V."/>
            <person name="Jeffries T.W."/>
        </authorList>
    </citation>
    <scope>NUCLEOTIDE SEQUENCE [LARGE SCALE GENOMIC DNA]</scope>
    <source>
        <strain evidence="8 9">NRRL Y-11557</strain>
    </source>
</reference>
<keyword evidence="1 4" id="KW-0479">Metal-binding</keyword>
<evidence type="ECO:0000259" key="7">
    <source>
        <dbReference type="PROSITE" id="PS50145"/>
    </source>
</evidence>
<evidence type="ECO:0008006" key="10">
    <source>
        <dbReference type="Google" id="ProtNLM"/>
    </source>
</evidence>
<feature type="domain" description="RING-type" evidence="6">
    <location>
        <begin position="31"/>
        <end position="69"/>
    </location>
</feature>
<dbReference type="InterPro" id="IPR013083">
    <property type="entry name" value="Znf_RING/FYVE/PHD"/>
</dbReference>
<dbReference type="PROSITE" id="PS50145">
    <property type="entry name" value="ZF_TRAF"/>
    <property type="match status" value="1"/>
</dbReference>
<name>A0A1E3Q639_LIPST</name>
<keyword evidence="9" id="KW-1185">Reference proteome</keyword>
<dbReference type="AlphaFoldDB" id="A0A1E3Q639"/>
<dbReference type="GO" id="GO:0008270">
    <property type="term" value="F:zinc ion binding"/>
    <property type="evidence" value="ECO:0007669"/>
    <property type="project" value="UniProtKB-KW"/>
</dbReference>
<dbReference type="EMBL" id="KV454294">
    <property type="protein sequence ID" value="ODQ73070.1"/>
    <property type="molecule type" value="Genomic_DNA"/>
</dbReference>
<protein>
    <recommendedName>
        <fullName evidence="10">RING-type domain-containing protein</fullName>
    </recommendedName>
</protein>
<evidence type="ECO:0000256" key="1">
    <source>
        <dbReference type="ARBA" id="ARBA00022723"/>
    </source>
</evidence>
<evidence type="ECO:0000256" key="5">
    <source>
        <dbReference type="SAM" id="Coils"/>
    </source>
</evidence>
<dbReference type="PROSITE" id="PS00518">
    <property type="entry name" value="ZF_RING_1"/>
    <property type="match status" value="1"/>
</dbReference>
<gene>
    <name evidence="8" type="ORF">LIPSTDRAFT_284032</name>
</gene>
<dbReference type="SMART" id="SM00184">
    <property type="entry name" value="RING"/>
    <property type="match status" value="1"/>
</dbReference>
<feature type="domain" description="TRAF-type" evidence="7">
    <location>
        <begin position="169"/>
        <end position="214"/>
    </location>
</feature>
<proteinExistence type="predicted"/>
<feature type="coiled-coil region" evidence="5">
    <location>
        <begin position="238"/>
        <end position="328"/>
    </location>
</feature>
<evidence type="ECO:0000256" key="2">
    <source>
        <dbReference type="ARBA" id="ARBA00022771"/>
    </source>
</evidence>
<dbReference type="PROSITE" id="PS50089">
    <property type="entry name" value="ZF_RING_2"/>
    <property type="match status" value="1"/>
</dbReference>
<feature type="zinc finger region" description="TRAF-type" evidence="4">
    <location>
        <begin position="169"/>
        <end position="214"/>
    </location>
</feature>
<dbReference type="Pfam" id="PF13923">
    <property type="entry name" value="zf-C3HC4_2"/>
    <property type="match status" value="1"/>
</dbReference>
<keyword evidence="3 4" id="KW-0862">Zinc</keyword>
<evidence type="ECO:0000256" key="3">
    <source>
        <dbReference type="ARBA" id="ARBA00022833"/>
    </source>
</evidence>
<dbReference type="OrthoDB" id="1630758at2759"/>
<dbReference type="STRING" id="675824.A0A1E3Q639"/>
<dbReference type="SUPFAM" id="SSF57850">
    <property type="entry name" value="RING/U-box"/>
    <property type="match status" value="1"/>
</dbReference>
<organism evidence="8 9">
    <name type="scientific">Lipomyces starkeyi NRRL Y-11557</name>
    <dbReference type="NCBI Taxonomy" id="675824"/>
    <lineage>
        <taxon>Eukaryota</taxon>
        <taxon>Fungi</taxon>
        <taxon>Dikarya</taxon>
        <taxon>Ascomycota</taxon>
        <taxon>Saccharomycotina</taxon>
        <taxon>Lipomycetes</taxon>
        <taxon>Lipomycetales</taxon>
        <taxon>Lipomycetaceae</taxon>
        <taxon>Lipomyces</taxon>
    </lineage>
</organism>
<dbReference type="InterPro" id="IPR017907">
    <property type="entry name" value="Znf_RING_CS"/>
</dbReference>
<evidence type="ECO:0000313" key="9">
    <source>
        <dbReference type="Proteomes" id="UP000094385"/>
    </source>
</evidence>
<dbReference type="Proteomes" id="UP000094385">
    <property type="component" value="Unassembled WGS sequence"/>
</dbReference>
<dbReference type="PANTHER" id="PTHR10131">
    <property type="entry name" value="TNF RECEPTOR ASSOCIATED FACTOR"/>
    <property type="match status" value="1"/>
</dbReference>